<evidence type="ECO:0000259" key="4">
    <source>
        <dbReference type="Pfam" id="PF13407"/>
    </source>
</evidence>
<evidence type="ECO:0000313" key="5">
    <source>
        <dbReference type="EMBL" id="PPK78447.1"/>
    </source>
</evidence>
<feature type="chain" id="PRO_5015577790" evidence="3">
    <location>
        <begin position="27"/>
        <end position="392"/>
    </location>
</feature>
<dbReference type="PROSITE" id="PS51257">
    <property type="entry name" value="PROKAR_LIPOPROTEIN"/>
    <property type="match status" value="1"/>
</dbReference>
<accession>A0A2S6HM04</accession>
<dbReference type="EMBL" id="PTJA01000015">
    <property type="protein sequence ID" value="PPK78447.1"/>
    <property type="molecule type" value="Genomic_DNA"/>
</dbReference>
<dbReference type="GO" id="GO:0030288">
    <property type="term" value="C:outer membrane-bounded periplasmic space"/>
    <property type="evidence" value="ECO:0007669"/>
    <property type="project" value="TreeGrafter"/>
</dbReference>
<evidence type="ECO:0000256" key="1">
    <source>
        <dbReference type="ARBA" id="ARBA00004196"/>
    </source>
</evidence>
<dbReference type="SUPFAM" id="SSF53822">
    <property type="entry name" value="Periplasmic binding protein-like I"/>
    <property type="match status" value="1"/>
</dbReference>
<sequence length="392" mass="41576">MKKGLAMVLAATLILSATGCGSGTTAATTAAETEKKTEASKTEETTTAAQKVADAQAAGSLKGKKVAVVRNLAAGDHTQQFLDGCVSEGKKFGWTVDTFVTDGDDAKAQETVAQVIAKGYDGLIVSHGQLSYSYDMLKPARDKGMAVVTFDTMPFKGGDANGLLLDGVTSTAQNDQALAELSLGHMMKEFEAKGGKYPMKVLKTFMGPGIPPLDRRNEIYAKLEDEGKIKTLEVIAPSDSANARGDMTNKTAAILPKYPEGSVDAIWGCYDELAKGVLQALNDAGRTDIPMYTIDVSNDDIQLMVKNPQVWKSTAAVDPKLIGIVDTRLLALKLLGAETPSYFDLNASNIETTQLSAETTMGDLGKIVDGWGDAEDPKGALFTDVIKGLYVE</sequence>
<dbReference type="GO" id="GO:0030246">
    <property type="term" value="F:carbohydrate binding"/>
    <property type="evidence" value="ECO:0007669"/>
    <property type="project" value="TreeGrafter"/>
</dbReference>
<name>A0A2S6HM04_9FIRM</name>
<comment type="caution">
    <text evidence="5">The sequence shown here is derived from an EMBL/GenBank/DDBJ whole genome shotgun (WGS) entry which is preliminary data.</text>
</comment>
<dbReference type="Pfam" id="PF13407">
    <property type="entry name" value="Peripla_BP_4"/>
    <property type="match status" value="1"/>
</dbReference>
<dbReference type="AlphaFoldDB" id="A0A2S6HM04"/>
<dbReference type="PANTHER" id="PTHR30036">
    <property type="entry name" value="D-XYLOSE-BINDING PERIPLASMIC PROTEIN"/>
    <property type="match status" value="1"/>
</dbReference>
<dbReference type="InterPro" id="IPR050555">
    <property type="entry name" value="Bact_Solute-Bind_Prot2"/>
</dbReference>
<keyword evidence="6" id="KW-1185">Reference proteome</keyword>
<keyword evidence="3" id="KW-0732">Signal</keyword>
<proteinExistence type="inferred from homology"/>
<protein>
    <submittedName>
        <fullName evidence="5">Monosaccharide ABC transporter substrate-binding protein (CUT2 family)</fullName>
    </submittedName>
</protein>
<gene>
    <name evidence="5" type="ORF">BXY41_115121</name>
</gene>
<reference evidence="5 6" key="1">
    <citation type="submission" date="2018-02" db="EMBL/GenBank/DDBJ databases">
        <title>Genomic Encyclopedia of Archaeal and Bacterial Type Strains, Phase II (KMG-II): from individual species to whole genera.</title>
        <authorList>
            <person name="Goeker M."/>
        </authorList>
    </citation>
    <scope>NUCLEOTIDE SEQUENCE [LARGE SCALE GENOMIC DNA]</scope>
    <source>
        <strain evidence="5 6">DSM 3808</strain>
    </source>
</reference>
<evidence type="ECO:0000256" key="2">
    <source>
        <dbReference type="ARBA" id="ARBA00007639"/>
    </source>
</evidence>
<comment type="similarity">
    <text evidence="2">Belongs to the bacterial solute-binding protein 2 family.</text>
</comment>
<dbReference type="InterPro" id="IPR025997">
    <property type="entry name" value="SBP_2_dom"/>
</dbReference>
<evidence type="ECO:0000256" key="3">
    <source>
        <dbReference type="SAM" id="SignalP"/>
    </source>
</evidence>
<dbReference type="RefSeq" id="WP_104439184.1">
    <property type="nucleotide sequence ID" value="NZ_PTJA01000015.1"/>
</dbReference>
<comment type="subcellular location">
    <subcellularLocation>
        <location evidence="1">Cell envelope</location>
    </subcellularLocation>
</comment>
<evidence type="ECO:0000313" key="6">
    <source>
        <dbReference type="Proteomes" id="UP000237749"/>
    </source>
</evidence>
<dbReference type="PANTHER" id="PTHR30036:SF7">
    <property type="entry name" value="ABC TRANSPORTER PERIPLASMIC-BINDING PROTEIN YPHF"/>
    <property type="match status" value="1"/>
</dbReference>
<dbReference type="Proteomes" id="UP000237749">
    <property type="component" value="Unassembled WGS sequence"/>
</dbReference>
<dbReference type="OrthoDB" id="9803256at2"/>
<dbReference type="InterPro" id="IPR028082">
    <property type="entry name" value="Peripla_BP_I"/>
</dbReference>
<dbReference type="CDD" id="cd06305">
    <property type="entry name" value="PBP1_methylthioribose_binding-like"/>
    <property type="match status" value="1"/>
</dbReference>
<dbReference type="Gene3D" id="3.40.50.2300">
    <property type="match status" value="2"/>
</dbReference>
<organism evidence="5 6">
    <name type="scientific">Lacrimispora xylanisolvens</name>
    <dbReference type="NCBI Taxonomy" id="384636"/>
    <lineage>
        <taxon>Bacteria</taxon>
        <taxon>Bacillati</taxon>
        <taxon>Bacillota</taxon>
        <taxon>Clostridia</taxon>
        <taxon>Lachnospirales</taxon>
        <taxon>Lachnospiraceae</taxon>
        <taxon>Lacrimispora</taxon>
    </lineage>
</organism>
<feature type="signal peptide" evidence="3">
    <location>
        <begin position="1"/>
        <end position="26"/>
    </location>
</feature>
<feature type="domain" description="Periplasmic binding protein" evidence="4">
    <location>
        <begin position="67"/>
        <end position="331"/>
    </location>
</feature>